<dbReference type="Proteomes" id="UP000254141">
    <property type="component" value="Unassembled WGS sequence"/>
</dbReference>
<reference evidence="4 5" key="1">
    <citation type="submission" date="2018-06" db="EMBL/GenBank/DDBJ databases">
        <authorList>
            <consortium name="Pathogen Informatics"/>
            <person name="Doyle S."/>
        </authorList>
    </citation>
    <scope>NUCLEOTIDE SEQUENCE [LARGE SCALE GENOMIC DNA]</scope>
    <source>
        <strain evidence="2 5">NCTC5051</strain>
        <strain evidence="3 6">NCTC5053</strain>
        <strain evidence="1 4">NCTC9645</strain>
    </source>
</reference>
<organism evidence="1 4">
    <name type="scientific">Klebsiella pneumoniae</name>
    <dbReference type="NCBI Taxonomy" id="573"/>
    <lineage>
        <taxon>Bacteria</taxon>
        <taxon>Pseudomonadati</taxon>
        <taxon>Pseudomonadota</taxon>
        <taxon>Gammaproteobacteria</taxon>
        <taxon>Enterobacterales</taxon>
        <taxon>Enterobacteriaceae</taxon>
        <taxon>Klebsiella/Raoultella group</taxon>
        <taxon>Klebsiella</taxon>
        <taxon>Klebsiella pneumoniae complex</taxon>
    </lineage>
</organism>
<dbReference type="Proteomes" id="UP000250675">
    <property type="component" value="Unassembled WGS sequence"/>
</dbReference>
<name>A0A2X3EKS5_KLEPN</name>
<evidence type="ECO:0000313" key="2">
    <source>
        <dbReference type="EMBL" id="STU50167.1"/>
    </source>
</evidence>
<dbReference type="EMBL" id="UASO01000003">
    <property type="protein sequence ID" value="SQC11310.1"/>
    <property type="molecule type" value="Genomic_DNA"/>
</dbReference>
<accession>A0A2X3EKS5</accession>
<evidence type="ECO:0000313" key="6">
    <source>
        <dbReference type="Proteomes" id="UP000254387"/>
    </source>
</evidence>
<dbReference type="AlphaFoldDB" id="A0A2X3EKS5"/>
<dbReference type="EMBL" id="UGLU01000001">
    <property type="protein sequence ID" value="STU50167.1"/>
    <property type="molecule type" value="Genomic_DNA"/>
</dbReference>
<sequence>MIDFKRKPARQQAIRLSWFETRVRQLCYLLAQKGNPEAKA</sequence>
<evidence type="ECO:0000313" key="3">
    <source>
        <dbReference type="EMBL" id="STV05711.1"/>
    </source>
</evidence>
<proteinExistence type="predicted"/>
<dbReference type="EMBL" id="UGMN01000004">
    <property type="protein sequence ID" value="STV05711.1"/>
    <property type="molecule type" value="Genomic_DNA"/>
</dbReference>
<evidence type="ECO:0000313" key="5">
    <source>
        <dbReference type="Proteomes" id="UP000254141"/>
    </source>
</evidence>
<evidence type="ECO:0000313" key="4">
    <source>
        <dbReference type="Proteomes" id="UP000250675"/>
    </source>
</evidence>
<protein>
    <submittedName>
        <fullName evidence="1">Uncharacterized protein</fullName>
    </submittedName>
</protein>
<dbReference type="Proteomes" id="UP000254387">
    <property type="component" value="Unassembled WGS sequence"/>
</dbReference>
<evidence type="ECO:0000313" key="1">
    <source>
        <dbReference type="EMBL" id="SQC11310.1"/>
    </source>
</evidence>
<gene>
    <name evidence="2" type="ORF">NCTC5051_01927</name>
    <name evidence="3" type="ORF">NCTC5053_01798</name>
    <name evidence="1" type="ORF">NCTC9645_00578</name>
</gene>
<dbReference type="RefSeq" id="WP_259393463.1">
    <property type="nucleotide sequence ID" value="NZ_CP153702.1"/>
</dbReference>